<dbReference type="Proteomes" id="UP000654075">
    <property type="component" value="Unassembled WGS sequence"/>
</dbReference>
<comment type="caution">
    <text evidence="3">The sequence shown here is derived from an EMBL/GenBank/DDBJ whole genome shotgun (WGS) entry which is preliminary data.</text>
</comment>
<evidence type="ECO:0000256" key="1">
    <source>
        <dbReference type="PROSITE-ProRule" id="PRU00117"/>
    </source>
</evidence>
<accession>A0A813EP12</accession>
<evidence type="ECO:0000313" key="3">
    <source>
        <dbReference type="EMBL" id="CAE8599467.1"/>
    </source>
</evidence>
<gene>
    <name evidence="3" type="ORF">PGLA1383_LOCUS17814</name>
</gene>
<dbReference type="InterPro" id="IPR004088">
    <property type="entry name" value="KH_dom_type_1"/>
</dbReference>
<proteinExistence type="predicted"/>
<feature type="non-terminal residue" evidence="3">
    <location>
        <position position="1"/>
    </location>
</feature>
<keyword evidence="4" id="KW-1185">Reference proteome</keyword>
<evidence type="ECO:0000313" key="4">
    <source>
        <dbReference type="Proteomes" id="UP000654075"/>
    </source>
</evidence>
<protein>
    <recommendedName>
        <fullName evidence="2">K Homology domain-containing protein</fullName>
    </recommendedName>
</protein>
<reference evidence="3" key="1">
    <citation type="submission" date="2021-02" db="EMBL/GenBank/DDBJ databases">
        <authorList>
            <person name="Dougan E. K."/>
            <person name="Rhodes N."/>
            <person name="Thang M."/>
            <person name="Chan C."/>
        </authorList>
    </citation>
    <scope>NUCLEOTIDE SEQUENCE</scope>
</reference>
<dbReference type="EMBL" id="CAJNNV010011148">
    <property type="protein sequence ID" value="CAE8599467.1"/>
    <property type="molecule type" value="Genomic_DNA"/>
</dbReference>
<dbReference type="CDD" id="cd00105">
    <property type="entry name" value="KH-I"/>
    <property type="match status" value="1"/>
</dbReference>
<dbReference type="GO" id="GO:0003723">
    <property type="term" value="F:RNA binding"/>
    <property type="evidence" value="ECO:0007669"/>
    <property type="project" value="UniProtKB-UniRule"/>
</dbReference>
<dbReference type="OrthoDB" id="422593at2759"/>
<evidence type="ECO:0000259" key="2">
    <source>
        <dbReference type="Pfam" id="PF00013"/>
    </source>
</evidence>
<keyword evidence="1" id="KW-0694">RNA-binding</keyword>
<dbReference type="PROSITE" id="PS50084">
    <property type="entry name" value="KH_TYPE_1"/>
    <property type="match status" value="1"/>
</dbReference>
<feature type="domain" description="K Homology" evidence="2">
    <location>
        <begin position="86"/>
        <end position="110"/>
    </location>
</feature>
<sequence>MKQQVNVSFCLQQLLRVAPTVPSMSAYIWEQKQSRRSAKSGKKNALEAKTLDAQQLLASVMLGVEPPPYGCLLDLVDIAGGHCEKRLPVPEGCIGLLIGKKGENLKNVEKRWK</sequence>
<dbReference type="Pfam" id="PF00013">
    <property type="entry name" value="KH_1"/>
    <property type="match status" value="1"/>
</dbReference>
<dbReference type="AlphaFoldDB" id="A0A813EP12"/>
<organism evidence="3 4">
    <name type="scientific">Polarella glacialis</name>
    <name type="common">Dinoflagellate</name>
    <dbReference type="NCBI Taxonomy" id="89957"/>
    <lineage>
        <taxon>Eukaryota</taxon>
        <taxon>Sar</taxon>
        <taxon>Alveolata</taxon>
        <taxon>Dinophyceae</taxon>
        <taxon>Suessiales</taxon>
        <taxon>Suessiaceae</taxon>
        <taxon>Polarella</taxon>
    </lineage>
</organism>
<name>A0A813EP12_POLGL</name>